<comment type="caution">
    <text evidence="1">The sequence shown here is derived from an EMBL/GenBank/DDBJ whole genome shotgun (WGS) entry which is preliminary data.</text>
</comment>
<dbReference type="OrthoDB" id="9115476at2"/>
<proteinExistence type="predicted"/>
<evidence type="ECO:0000313" key="1">
    <source>
        <dbReference type="EMBL" id="KVG56462.1"/>
    </source>
</evidence>
<dbReference type="Proteomes" id="UP000064029">
    <property type="component" value="Unassembled WGS sequence"/>
</dbReference>
<evidence type="ECO:0000313" key="2">
    <source>
        <dbReference type="Proteomes" id="UP000064029"/>
    </source>
</evidence>
<gene>
    <name evidence="1" type="ORF">WJ33_37195</name>
</gene>
<sequence length="587" mass="58101">MSDSTTPLNTISSTQANKEATANGLFDAASPSTLWGRHDSATSGLTWGYYGGRFVDNTGTAHAISNGTITLTASATNYIYADKTTGAVSANTTGFPAGQVPLYSVVTNASTATSYLDYRSYQPSATGGGAGTVTSVGLSMPTQFSVANSPVTSSGTLAVTWANASANQVLAGPASGAAAAPTIRALVGADIPPFTGSGASHTTGGVPDPGSTAGSTRFLREDSTWAVPPGSGGGGGTVTSIGGTGGVETDQASGAAITSSGSVRANRLPNVVTSAHTFVTGDRGAAIITNSSSAVTQTLPAATGSSGNFPNGWFCDLTSIGTGTTTVAVPSGAQLDGVTNGTATLGQFSGLIAYTDGTNWFTKRGGGSAASHTTPSIVQQAANGSNTTSLTITLGSTPTAGNLVIAVLGGYANNSGTPIANLFTPPDQSWTQIGQAASGNNEVIAMFMRTVQSGDGTGYSWTAAGTGFLGRMYEIANAGEVRVTGNNFQPAPATSSGTSYSPGGSAPTSTCLAISGIEQDTATATASLSSGWTQDQGGSASGLSYHQLVLGHRTLTAGPFNGFLATWSGASTSQVVPGLTACIAPQL</sequence>
<accession>A0A103QVQ6</accession>
<name>A0A103QVQ6_9BURK</name>
<dbReference type="EMBL" id="LOXM01000255">
    <property type="protein sequence ID" value="KVG56462.1"/>
    <property type="molecule type" value="Genomic_DNA"/>
</dbReference>
<organism evidence="1 2">
    <name type="scientific">Burkholderia ubonensis</name>
    <dbReference type="NCBI Taxonomy" id="101571"/>
    <lineage>
        <taxon>Bacteria</taxon>
        <taxon>Pseudomonadati</taxon>
        <taxon>Pseudomonadota</taxon>
        <taxon>Betaproteobacteria</taxon>
        <taxon>Burkholderiales</taxon>
        <taxon>Burkholderiaceae</taxon>
        <taxon>Burkholderia</taxon>
        <taxon>Burkholderia cepacia complex</taxon>
    </lineage>
</organism>
<dbReference type="RefSeq" id="WP_059758187.1">
    <property type="nucleotide sequence ID" value="NZ_CP013414.1"/>
</dbReference>
<dbReference type="AlphaFoldDB" id="A0A103QVQ6"/>
<protein>
    <submittedName>
        <fullName evidence="1">Uncharacterized protein</fullName>
    </submittedName>
</protein>
<reference evidence="1 2" key="1">
    <citation type="submission" date="2015-11" db="EMBL/GenBank/DDBJ databases">
        <title>Expanding the genomic diversity of Burkholderia species for the development of highly accurate diagnostics.</title>
        <authorList>
            <person name="Sahl J."/>
            <person name="Keim P."/>
            <person name="Wagner D."/>
        </authorList>
    </citation>
    <scope>NUCLEOTIDE SEQUENCE [LARGE SCALE GENOMIC DNA]</scope>
    <source>
        <strain evidence="1 2">MSMB2036</strain>
    </source>
</reference>